<dbReference type="Gramene" id="TraesCS7D02G002200.1">
    <property type="protein sequence ID" value="TraesCS7D02G002200.1"/>
    <property type="gene ID" value="TraesCS7D02G002200"/>
</dbReference>
<name>A0A3B6THI6_WHEAT</name>
<keyword evidence="2 3" id="KW-0472">Membrane</keyword>
<dbReference type="OMA" id="VEIHAKM"/>
<dbReference type="EnsemblPlants" id="TraesCS7D02G002200.1">
    <property type="protein sequence ID" value="TraesCS7D02G002200.1"/>
    <property type="gene ID" value="TraesCS7D02G002200"/>
</dbReference>
<comment type="subcellular location">
    <subcellularLocation>
        <location evidence="1">Membrane</location>
    </subcellularLocation>
</comment>
<keyword evidence="3" id="KW-1133">Transmembrane helix</keyword>
<evidence type="ECO:0000256" key="1">
    <source>
        <dbReference type="ARBA" id="ARBA00004370"/>
    </source>
</evidence>
<accession>A0A3B6THI6</accession>
<dbReference type="GO" id="GO:0098542">
    <property type="term" value="P:defense response to other organism"/>
    <property type="evidence" value="ECO:0007669"/>
    <property type="project" value="InterPro"/>
</dbReference>
<reference evidence="4" key="2">
    <citation type="submission" date="2018-10" db="UniProtKB">
        <authorList>
            <consortium name="EnsemblPlants"/>
        </authorList>
    </citation>
    <scope>IDENTIFICATION</scope>
</reference>
<sequence length="244" mass="27014">MCFLNSYRRLRTAVAELCGRKKKGCGTKVAVFACKTATNFAVSLLSVFLFWLILFRPYQIRPTATAAVLTTFNNVTADTLRYDLALDVTFSNSHHFYSVRFDHLTVAAYYSGTKLGGSSSSDGDGELPSSFKLRPRRHRTIHPVLSGRAINVGGAVADQFSREGKGGRFTMEVVVKTTLTYKFWPKKAVYYHEYSCQLMFPDPAKANDGAHSVNGDVRGLRAEPLYICFTCEGLLNSSSEGTQS</sequence>
<evidence type="ECO:0000256" key="3">
    <source>
        <dbReference type="SAM" id="Phobius"/>
    </source>
</evidence>
<keyword evidence="5" id="KW-1185">Reference proteome</keyword>
<evidence type="ECO:0000313" key="4">
    <source>
        <dbReference type="EnsemblPlants" id="TraesCS7D02G002200.1"/>
    </source>
</evidence>
<evidence type="ECO:0000256" key="2">
    <source>
        <dbReference type="ARBA" id="ARBA00023136"/>
    </source>
</evidence>
<dbReference type="Gramene" id="TraesJAG7D03G04255840.1">
    <property type="protein sequence ID" value="TraesJAG7D03G04255840.1"/>
    <property type="gene ID" value="TraesJAG7D03G04255840"/>
</dbReference>
<dbReference type="AlphaFoldDB" id="A0A3B6THI6"/>
<dbReference type="GO" id="GO:0005886">
    <property type="term" value="C:plasma membrane"/>
    <property type="evidence" value="ECO:0000318"/>
    <property type="project" value="GO_Central"/>
</dbReference>
<proteinExistence type="predicted"/>
<organism evidence="4">
    <name type="scientific">Triticum aestivum</name>
    <name type="common">Wheat</name>
    <dbReference type="NCBI Taxonomy" id="4565"/>
    <lineage>
        <taxon>Eukaryota</taxon>
        <taxon>Viridiplantae</taxon>
        <taxon>Streptophyta</taxon>
        <taxon>Embryophyta</taxon>
        <taxon>Tracheophyta</taxon>
        <taxon>Spermatophyta</taxon>
        <taxon>Magnoliopsida</taxon>
        <taxon>Liliopsida</taxon>
        <taxon>Poales</taxon>
        <taxon>Poaceae</taxon>
        <taxon>BOP clade</taxon>
        <taxon>Pooideae</taxon>
        <taxon>Triticodae</taxon>
        <taxon>Triticeae</taxon>
        <taxon>Triticinae</taxon>
        <taxon>Triticum</taxon>
    </lineage>
</organism>
<reference evidence="4" key="1">
    <citation type="submission" date="2018-08" db="EMBL/GenBank/DDBJ databases">
        <authorList>
            <person name="Rossello M."/>
        </authorList>
    </citation>
    <scope>NUCLEOTIDE SEQUENCE [LARGE SCALE GENOMIC DNA]</scope>
    <source>
        <strain evidence="4">cv. Chinese Spring</strain>
    </source>
</reference>
<dbReference type="InterPro" id="IPR044839">
    <property type="entry name" value="NDR1-like"/>
</dbReference>
<dbReference type="GO" id="GO:0009506">
    <property type="term" value="C:plasmodesma"/>
    <property type="evidence" value="ECO:0000318"/>
    <property type="project" value="GO_Central"/>
</dbReference>
<dbReference type="PANTHER" id="PTHR31415:SF82">
    <property type="entry name" value="OS05G0203150 PROTEIN"/>
    <property type="match status" value="1"/>
</dbReference>
<dbReference type="PANTHER" id="PTHR31415">
    <property type="entry name" value="OS05G0367900 PROTEIN"/>
    <property type="match status" value="1"/>
</dbReference>
<dbReference type="Gramene" id="TraesCAD_scaffold_066750_01G000300.1">
    <property type="protein sequence ID" value="TraesCAD_scaffold_066750_01G000300.1"/>
    <property type="gene ID" value="TraesCAD_scaffold_066750_01G000300"/>
</dbReference>
<dbReference type="Gramene" id="TraesCLE_scaffold_046145_01G000300.1">
    <property type="protein sequence ID" value="TraesCLE_scaffold_046145_01G000300.1"/>
    <property type="gene ID" value="TraesCLE_scaffold_046145_01G000300"/>
</dbReference>
<evidence type="ECO:0000313" key="5">
    <source>
        <dbReference type="Proteomes" id="UP000019116"/>
    </source>
</evidence>
<dbReference type="Gramene" id="TraesLDM7D03G04277400.2">
    <property type="protein sequence ID" value="TraesLDM7D03G04277400.2"/>
    <property type="gene ID" value="TraesLDM7D03G04277400"/>
</dbReference>
<protein>
    <recommendedName>
        <fullName evidence="6">Late embryogenesis abundant protein LEA-2 subgroup domain-containing protein</fullName>
    </recommendedName>
</protein>
<evidence type="ECO:0008006" key="6">
    <source>
        <dbReference type="Google" id="ProtNLM"/>
    </source>
</evidence>
<dbReference type="OrthoDB" id="10279332at2759"/>
<keyword evidence="3" id="KW-0812">Transmembrane</keyword>
<dbReference type="Gramene" id="TraesROB_scaffold_050855_01G000400.1">
    <property type="protein sequence ID" value="TraesROB_scaffold_050855_01G000400.1"/>
    <property type="gene ID" value="TraesROB_scaffold_050855_01G000400"/>
</dbReference>
<dbReference type="Gramene" id="TraesWEE_scaffold_026225_01G000300.1">
    <property type="protein sequence ID" value="TraesWEE_scaffold_026225_01G000300.1"/>
    <property type="gene ID" value="TraesWEE_scaffold_026225_01G000300"/>
</dbReference>
<dbReference type="Proteomes" id="UP000019116">
    <property type="component" value="Chromosome 7D"/>
</dbReference>
<dbReference type="Gramene" id="TraesCS7D03G0005300.1">
    <property type="protein sequence ID" value="TraesCS7D03G0005300.1.CDS"/>
    <property type="gene ID" value="TraesCS7D03G0005300"/>
</dbReference>
<feature type="transmembrane region" description="Helical" evidence="3">
    <location>
        <begin position="29"/>
        <end position="54"/>
    </location>
</feature>